<feature type="compositionally biased region" description="Basic and acidic residues" evidence="1">
    <location>
        <begin position="8"/>
        <end position="24"/>
    </location>
</feature>
<reference evidence="5" key="1">
    <citation type="journal article" date="2019" name="Int. J. Syst. Evol. Microbiol.">
        <title>The Global Catalogue of Microorganisms (GCM) 10K type strain sequencing project: providing services to taxonomists for standard genome sequencing and annotation.</title>
        <authorList>
            <consortium name="The Broad Institute Genomics Platform"/>
            <consortium name="The Broad Institute Genome Sequencing Center for Infectious Disease"/>
            <person name="Wu L."/>
            <person name="Ma J."/>
        </authorList>
    </citation>
    <scope>NUCLEOTIDE SEQUENCE [LARGE SCALE GENOMIC DNA]</scope>
    <source>
        <strain evidence="5">CGMCC 4.7237</strain>
    </source>
</reference>
<feature type="domain" description="Thioredoxin-like fold" evidence="3">
    <location>
        <begin position="81"/>
        <end position="260"/>
    </location>
</feature>
<sequence length="264" mass="28015">MSSRNSKASKDAARERLRAQREKEAKRAKVRRQLLVGGGVVALLAIAGGVAVAVNQMNQPDYWANAQKQTLVKPANTSGTDGTTIIIGDKNNKNTVHEFEDLRCPICAAYEQAAGSQVLAGATDGSYKIQYTFGTFLDPANGGSGSKKALSALGAALNVSTDAFNQYHTLLYSKAVHPDEKKDTFNSDSFLIAQAQKVPALKNNAKFDDAVKKGTFDKWALTMSKSFDSSGVNATPTVKVNNKDVQVAGLSASAVQAAIKADLT</sequence>
<organism evidence="4 5">
    <name type="scientific">Streptomyces polygonati</name>
    <dbReference type="NCBI Taxonomy" id="1617087"/>
    <lineage>
        <taxon>Bacteria</taxon>
        <taxon>Bacillati</taxon>
        <taxon>Actinomycetota</taxon>
        <taxon>Actinomycetes</taxon>
        <taxon>Kitasatosporales</taxon>
        <taxon>Streptomycetaceae</taxon>
        <taxon>Streptomyces</taxon>
    </lineage>
</organism>
<evidence type="ECO:0000259" key="3">
    <source>
        <dbReference type="Pfam" id="PF13462"/>
    </source>
</evidence>
<dbReference type="InterPro" id="IPR036249">
    <property type="entry name" value="Thioredoxin-like_sf"/>
</dbReference>
<evidence type="ECO:0000256" key="2">
    <source>
        <dbReference type="SAM" id="Phobius"/>
    </source>
</evidence>
<dbReference type="SUPFAM" id="SSF52833">
    <property type="entry name" value="Thioredoxin-like"/>
    <property type="match status" value="1"/>
</dbReference>
<protein>
    <submittedName>
        <fullName evidence="4">Thioredoxin domain-containing protein</fullName>
    </submittedName>
</protein>
<keyword evidence="2" id="KW-0472">Membrane</keyword>
<dbReference type="RefSeq" id="WP_386425695.1">
    <property type="nucleotide sequence ID" value="NZ_JBHSBB010000003.1"/>
</dbReference>
<evidence type="ECO:0000256" key="1">
    <source>
        <dbReference type="SAM" id="MobiDB-lite"/>
    </source>
</evidence>
<comment type="caution">
    <text evidence="4">The sequence shown here is derived from an EMBL/GenBank/DDBJ whole genome shotgun (WGS) entry which is preliminary data.</text>
</comment>
<dbReference type="EMBL" id="JBHSBB010000003">
    <property type="protein sequence ID" value="MFC4030369.1"/>
    <property type="molecule type" value="Genomic_DNA"/>
</dbReference>
<keyword evidence="2" id="KW-0812">Transmembrane</keyword>
<name>A0ABV8HHQ8_9ACTN</name>
<gene>
    <name evidence="4" type="ORF">ACFO3J_02655</name>
</gene>
<proteinExistence type="predicted"/>
<feature type="region of interest" description="Disordered" evidence="1">
    <location>
        <begin position="1"/>
        <end position="24"/>
    </location>
</feature>
<dbReference type="InterPro" id="IPR012336">
    <property type="entry name" value="Thioredoxin-like_fold"/>
</dbReference>
<accession>A0ABV8HHQ8</accession>
<dbReference type="Pfam" id="PF13462">
    <property type="entry name" value="Thioredoxin_4"/>
    <property type="match status" value="1"/>
</dbReference>
<feature type="transmembrane region" description="Helical" evidence="2">
    <location>
        <begin position="34"/>
        <end position="54"/>
    </location>
</feature>
<keyword evidence="2" id="KW-1133">Transmembrane helix</keyword>
<dbReference type="Proteomes" id="UP001595765">
    <property type="component" value="Unassembled WGS sequence"/>
</dbReference>
<keyword evidence="5" id="KW-1185">Reference proteome</keyword>
<evidence type="ECO:0000313" key="5">
    <source>
        <dbReference type="Proteomes" id="UP001595765"/>
    </source>
</evidence>
<dbReference type="Gene3D" id="3.40.30.10">
    <property type="entry name" value="Glutaredoxin"/>
    <property type="match status" value="1"/>
</dbReference>
<evidence type="ECO:0000313" key="4">
    <source>
        <dbReference type="EMBL" id="MFC4030369.1"/>
    </source>
</evidence>